<protein>
    <recommendedName>
        <fullName evidence="3">DUF1788 domain-containing protein</fullName>
    </recommendedName>
</protein>
<gene>
    <name evidence="1" type="ORF">MUN53_17905</name>
</gene>
<evidence type="ECO:0008006" key="3">
    <source>
        <dbReference type="Google" id="ProtNLM"/>
    </source>
</evidence>
<proteinExistence type="predicted"/>
<dbReference type="RefSeq" id="WP_243326765.1">
    <property type="nucleotide sequence ID" value="NZ_JAKZMM010000088.1"/>
</dbReference>
<sequence length="183" mass="21166">MASNYIQDHNRLFGDLTAALSRDLARLSSEANGGRSILFVYPPEDEEKYIEEAKKRYTDGYEFIDLRELFTEFVDSKGLDKFKRQFKNMGTEVFVSQNYSEGTFYSHLMKRVVEVSSKGVSPVLVHTGVIYKMGFSNQNIMEDPNVMKFQKPLVFFYPATLKNDTIYFLDKQPASKYRCVVVI</sequence>
<evidence type="ECO:0000313" key="2">
    <source>
        <dbReference type="Proteomes" id="UP001165444"/>
    </source>
</evidence>
<reference evidence="1 2" key="1">
    <citation type="submission" date="2022-03" db="EMBL/GenBank/DDBJ databases">
        <title>Parabacteroides sp. nov. isolated from swine feces.</title>
        <authorList>
            <person name="Bak J.E."/>
        </authorList>
    </citation>
    <scope>NUCLEOTIDE SEQUENCE [LARGE SCALE GENOMIC DNA]</scope>
    <source>
        <strain evidence="1 2">AGMB00274</strain>
    </source>
</reference>
<accession>A0ABT0C610</accession>
<name>A0ABT0C610_9BACT</name>
<dbReference type="EMBL" id="JAKZMM010000088">
    <property type="protein sequence ID" value="MCJ2382453.1"/>
    <property type="molecule type" value="Genomic_DNA"/>
</dbReference>
<keyword evidence="2" id="KW-1185">Reference proteome</keyword>
<evidence type="ECO:0000313" key="1">
    <source>
        <dbReference type="EMBL" id="MCJ2382453.1"/>
    </source>
</evidence>
<comment type="caution">
    <text evidence="1">The sequence shown here is derived from an EMBL/GenBank/DDBJ whole genome shotgun (WGS) entry which is preliminary data.</text>
</comment>
<organism evidence="1 2">
    <name type="scientific">Parabacteroides faecalis</name>
    <dbReference type="NCBI Taxonomy" id="2924040"/>
    <lineage>
        <taxon>Bacteria</taxon>
        <taxon>Pseudomonadati</taxon>
        <taxon>Bacteroidota</taxon>
        <taxon>Bacteroidia</taxon>
        <taxon>Bacteroidales</taxon>
        <taxon>Tannerellaceae</taxon>
        <taxon>Parabacteroides</taxon>
    </lineage>
</organism>
<dbReference type="Proteomes" id="UP001165444">
    <property type="component" value="Unassembled WGS sequence"/>
</dbReference>